<evidence type="ECO:0000256" key="3">
    <source>
        <dbReference type="ARBA" id="ARBA00023125"/>
    </source>
</evidence>
<evidence type="ECO:0000259" key="4">
    <source>
        <dbReference type="Pfam" id="PF01420"/>
    </source>
</evidence>
<name>A0A848CCB0_9LACO</name>
<comment type="caution">
    <text evidence="5">The sequence shown here is derived from an EMBL/GenBank/DDBJ whole genome shotgun (WGS) entry which is preliminary data.</text>
</comment>
<reference evidence="5 6" key="1">
    <citation type="submission" date="2020-04" db="EMBL/GenBank/DDBJ databases">
        <authorList>
            <person name="Hitch T.C.A."/>
            <person name="Wylensek D."/>
            <person name="Clavel T."/>
        </authorList>
    </citation>
    <scope>NUCLEOTIDE SEQUENCE [LARGE SCALE GENOMIC DNA]</scope>
    <source>
        <strain evidence="5 6">WCA-389-WT-5H1</strain>
    </source>
</reference>
<evidence type="ECO:0000256" key="2">
    <source>
        <dbReference type="ARBA" id="ARBA00022747"/>
    </source>
</evidence>
<dbReference type="EMBL" id="JABAFP010000107">
    <property type="protein sequence ID" value="NME43269.1"/>
    <property type="molecule type" value="Genomic_DNA"/>
</dbReference>
<dbReference type="SUPFAM" id="SSF116734">
    <property type="entry name" value="DNA methylase specificity domain"/>
    <property type="match status" value="1"/>
</dbReference>
<dbReference type="Pfam" id="PF01420">
    <property type="entry name" value="Methylase_S"/>
    <property type="match status" value="1"/>
</dbReference>
<keyword evidence="2" id="KW-0680">Restriction system</keyword>
<proteinExistence type="inferred from homology"/>
<organism evidence="5 6">
    <name type="scientific">Ligilactobacillus agilis</name>
    <dbReference type="NCBI Taxonomy" id="1601"/>
    <lineage>
        <taxon>Bacteria</taxon>
        <taxon>Bacillati</taxon>
        <taxon>Bacillota</taxon>
        <taxon>Bacilli</taxon>
        <taxon>Lactobacillales</taxon>
        <taxon>Lactobacillaceae</taxon>
        <taxon>Ligilactobacillus</taxon>
    </lineage>
</organism>
<dbReference type="GO" id="GO:0003677">
    <property type="term" value="F:DNA binding"/>
    <property type="evidence" value="ECO:0007669"/>
    <property type="project" value="UniProtKB-KW"/>
</dbReference>
<dbReference type="Proteomes" id="UP000563853">
    <property type="component" value="Unassembled WGS sequence"/>
</dbReference>
<dbReference type="InterPro" id="IPR044946">
    <property type="entry name" value="Restrct_endonuc_typeI_TRD_sf"/>
</dbReference>
<dbReference type="InterPro" id="IPR000055">
    <property type="entry name" value="Restrct_endonuc_typeI_TRD"/>
</dbReference>
<feature type="non-terminal residue" evidence="5">
    <location>
        <position position="1"/>
    </location>
</feature>
<evidence type="ECO:0000313" key="5">
    <source>
        <dbReference type="EMBL" id="NME43269.1"/>
    </source>
</evidence>
<dbReference type="GO" id="GO:0009307">
    <property type="term" value="P:DNA restriction-modification system"/>
    <property type="evidence" value="ECO:0007669"/>
    <property type="project" value="UniProtKB-KW"/>
</dbReference>
<dbReference type="Gene3D" id="3.90.220.20">
    <property type="entry name" value="DNA methylase specificity domains"/>
    <property type="match status" value="1"/>
</dbReference>
<accession>A0A848CCB0</accession>
<feature type="domain" description="Type I restriction modification DNA specificity" evidence="4">
    <location>
        <begin position="26"/>
        <end position="178"/>
    </location>
</feature>
<sequence length="186" mass="21634">NDNLSNIKTTIFNHMFDIKLKQYLNGTIQDIAKVTTGKRPKNKYTSKEMNNLYPIIGASKIIGYTDAFLYNESIITTGRVGTHGVIQRYREPVWVSDNSFIITSKHEDYLYELLRNFINFNALNTGSTQPLITQSDLKNIDIYIPSKKEFSLFEFRTTALTDKQFEIKRQNQILQILKSQLLSKYF</sequence>
<comment type="similarity">
    <text evidence="1">Belongs to the type-I restriction system S methylase family.</text>
</comment>
<evidence type="ECO:0000313" key="6">
    <source>
        <dbReference type="Proteomes" id="UP000563853"/>
    </source>
</evidence>
<evidence type="ECO:0000256" key="1">
    <source>
        <dbReference type="ARBA" id="ARBA00010923"/>
    </source>
</evidence>
<gene>
    <name evidence="5" type="ORF">HF863_11035</name>
</gene>
<dbReference type="AlphaFoldDB" id="A0A848CCB0"/>
<keyword evidence="3" id="KW-0238">DNA-binding</keyword>
<dbReference type="RefSeq" id="WP_225440828.1">
    <property type="nucleotide sequence ID" value="NZ_JABAFP010000107.1"/>
</dbReference>
<protein>
    <recommendedName>
        <fullName evidence="4">Type I restriction modification DNA specificity domain-containing protein</fullName>
    </recommendedName>
</protein>